<evidence type="ECO:0000313" key="1">
    <source>
        <dbReference type="EMBL" id="AQP54535.1"/>
    </source>
</evidence>
<protein>
    <submittedName>
        <fullName evidence="1">Uncharacterized protein</fullName>
    </submittedName>
</protein>
<keyword evidence="2" id="KW-1185">Reference proteome</keyword>
<name>A0A1Q2D8A8_9ENTE</name>
<dbReference type="AlphaFoldDB" id="A0A1Q2D8A8"/>
<dbReference type="RefSeq" id="WP_077276616.1">
    <property type="nucleotide sequence ID" value="NZ_CP019609.1"/>
</dbReference>
<evidence type="ECO:0000313" key="2">
    <source>
        <dbReference type="Proteomes" id="UP000188246"/>
    </source>
</evidence>
<dbReference type="EMBL" id="CP019609">
    <property type="protein sequence ID" value="AQP54535.1"/>
    <property type="molecule type" value="Genomic_DNA"/>
</dbReference>
<dbReference type="Proteomes" id="UP000188246">
    <property type="component" value="Chromosome"/>
</dbReference>
<reference evidence="1 2" key="1">
    <citation type="journal article" date="2010" name="Int. J. Syst. Evol. Microbiol.">
        <title>Vagococcus penaei sp. nov., isolated from spoilage microbiota of cooked shrimp (Penaeus vannamei).</title>
        <authorList>
            <person name="Jaffres E."/>
            <person name="Prevost H."/>
            <person name="Rossero A."/>
            <person name="Joffraud J.J."/>
            <person name="Dousset X."/>
        </authorList>
    </citation>
    <scope>NUCLEOTIDE SEQUENCE [LARGE SCALE GENOMIC DNA]</scope>
    <source>
        <strain evidence="1 2">CD276</strain>
    </source>
</reference>
<dbReference type="KEGG" id="vpi:BW732_10185"/>
<proteinExistence type="predicted"/>
<sequence>MTLIKKGTGLITILLALFVFYRSFTIGLSVFYQNVVDYNGLIGVVFSFAILIAGIITVSNSTQTNTLASSILCLAGILAILFTTYFTDLIVWGGLSILLAAILILLDIISLLKINQKKRRKK</sequence>
<accession>A0A1Q2D8A8</accession>
<gene>
    <name evidence="1" type="ORF">BW732_10185</name>
</gene>
<organism evidence="1 2">
    <name type="scientific">Vagococcus penaei</name>
    <dbReference type="NCBI Taxonomy" id="633807"/>
    <lineage>
        <taxon>Bacteria</taxon>
        <taxon>Bacillati</taxon>
        <taxon>Bacillota</taxon>
        <taxon>Bacilli</taxon>
        <taxon>Lactobacillales</taxon>
        <taxon>Enterococcaceae</taxon>
        <taxon>Vagococcus</taxon>
    </lineage>
</organism>